<keyword evidence="4" id="KW-1185">Reference proteome</keyword>
<comment type="caution">
    <text evidence="3">The sequence shown here is derived from an EMBL/GenBank/DDBJ whole genome shotgun (WGS) entry which is preliminary data.</text>
</comment>
<dbReference type="InterPro" id="IPR023393">
    <property type="entry name" value="START-like_dom_sf"/>
</dbReference>
<evidence type="ECO:0000313" key="3">
    <source>
        <dbReference type="EMBL" id="MFC4637217.1"/>
    </source>
</evidence>
<evidence type="ECO:0000259" key="2">
    <source>
        <dbReference type="Pfam" id="PF08327"/>
    </source>
</evidence>
<sequence>MTQLTSEPRSIPHLDVTRTVDAPRERVWHMFTQPEHLACW</sequence>
<evidence type="ECO:0000256" key="1">
    <source>
        <dbReference type="ARBA" id="ARBA00006817"/>
    </source>
</evidence>
<dbReference type="EMBL" id="JBHSEI010000001">
    <property type="protein sequence ID" value="MFC4637217.1"/>
    <property type="molecule type" value="Genomic_DNA"/>
</dbReference>
<feature type="domain" description="Activator of Hsp90 ATPase homologue 1/2-like C-terminal" evidence="2">
    <location>
        <begin position="21"/>
        <end position="40"/>
    </location>
</feature>
<reference evidence="4" key="1">
    <citation type="journal article" date="2019" name="Int. J. Syst. Evol. Microbiol.">
        <title>The Global Catalogue of Microorganisms (GCM) 10K type strain sequencing project: providing services to taxonomists for standard genome sequencing and annotation.</title>
        <authorList>
            <consortium name="The Broad Institute Genomics Platform"/>
            <consortium name="The Broad Institute Genome Sequencing Center for Infectious Disease"/>
            <person name="Wu L."/>
            <person name="Ma J."/>
        </authorList>
    </citation>
    <scope>NUCLEOTIDE SEQUENCE [LARGE SCALE GENOMIC DNA]</scope>
    <source>
        <strain evidence="4">CCUG 55995</strain>
    </source>
</reference>
<organism evidence="3 4">
    <name type="scientific">Deinococcus hohokamensis</name>
    <dbReference type="NCBI Taxonomy" id="309883"/>
    <lineage>
        <taxon>Bacteria</taxon>
        <taxon>Thermotogati</taxon>
        <taxon>Deinococcota</taxon>
        <taxon>Deinococci</taxon>
        <taxon>Deinococcales</taxon>
        <taxon>Deinococcaceae</taxon>
        <taxon>Deinococcus</taxon>
    </lineage>
</organism>
<dbReference type="SUPFAM" id="SSF55961">
    <property type="entry name" value="Bet v1-like"/>
    <property type="match status" value="1"/>
</dbReference>
<dbReference type="Gene3D" id="3.30.530.20">
    <property type="match status" value="1"/>
</dbReference>
<dbReference type="InterPro" id="IPR013538">
    <property type="entry name" value="ASHA1/2-like_C"/>
</dbReference>
<protein>
    <submittedName>
        <fullName evidence="3">SRPBCC domain-containing protein</fullName>
    </submittedName>
</protein>
<accession>A0ABV9I4E4</accession>
<dbReference type="Proteomes" id="UP001595952">
    <property type="component" value="Unassembled WGS sequence"/>
</dbReference>
<dbReference type="RefSeq" id="WP_380060248.1">
    <property type="nucleotide sequence ID" value="NZ_JBHSEI010000001.1"/>
</dbReference>
<comment type="similarity">
    <text evidence="1">Belongs to the AHA1 family.</text>
</comment>
<evidence type="ECO:0000313" key="4">
    <source>
        <dbReference type="Proteomes" id="UP001595952"/>
    </source>
</evidence>
<dbReference type="Pfam" id="PF08327">
    <property type="entry name" value="AHSA1"/>
    <property type="match status" value="1"/>
</dbReference>
<proteinExistence type="inferred from homology"/>
<gene>
    <name evidence="3" type="ORF">ACFO0D_02570</name>
</gene>
<name>A0ABV9I4E4_9DEIO</name>